<evidence type="ECO:0000313" key="3">
    <source>
        <dbReference type="Proteomes" id="UP000018877"/>
    </source>
</evidence>
<protein>
    <submittedName>
        <fullName evidence="2">Uncharacterized protein</fullName>
    </submittedName>
</protein>
<gene>
    <name evidence="2" type="ORF">BAVI_07531</name>
</gene>
<dbReference type="EMBL" id="ALAN01000054">
    <property type="protein sequence ID" value="ETI69413.1"/>
    <property type="molecule type" value="Genomic_DNA"/>
</dbReference>
<evidence type="ECO:0000313" key="2">
    <source>
        <dbReference type="EMBL" id="ETI69413.1"/>
    </source>
</evidence>
<keyword evidence="1" id="KW-0812">Transmembrane</keyword>
<reference evidence="2 3" key="1">
    <citation type="journal article" date="2014" name="Environ. Microbiol.">
        <title>The nitrate-ammonifying and nosZ-carrying bacterium Bacillus vireti is a potent source and sink for nitric and nitrous oxide under high nitrate conditions.</title>
        <authorList>
            <person name="Mania D."/>
            <person name="Heylen K."/>
            <person name="van Spanning R.J."/>
            <person name="Frostegard A."/>
        </authorList>
    </citation>
    <scope>NUCLEOTIDE SEQUENCE [LARGE SCALE GENOMIC DNA]</scope>
    <source>
        <strain evidence="2 3">LMG 21834</strain>
    </source>
</reference>
<keyword evidence="1" id="KW-0472">Membrane</keyword>
<dbReference type="InterPro" id="IPR046208">
    <property type="entry name" value="DUF6241"/>
</dbReference>
<keyword evidence="3" id="KW-1185">Reference proteome</keyword>
<proteinExistence type="predicted"/>
<dbReference type="Pfam" id="PF19754">
    <property type="entry name" value="DUF6241"/>
    <property type="match status" value="1"/>
</dbReference>
<name>A0AB94IQY4_9BACI</name>
<feature type="transmembrane region" description="Helical" evidence="1">
    <location>
        <begin position="6"/>
        <end position="23"/>
    </location>
</feature>
<organism evidence="2 3">
    <name type="scientific">Neobacillus vireti LMG 21834</name>
    <dbReference type="NCBI Taxonomy" id="1131730"/>
    <lineage>
        <taxon>Bacteria</taxon>
        <taxon>Bacillati</taxon>
        <taxon>Bacillota</taxon>
        <taxon>Bacilli</taxon>
        <taxon>Bacillales</taxon>
        <taxon>Bacillaceae</taxon>
        <taxon>Neobacillus</taxon>
    </lineage>
</organism>
<evidence type="ECO:0000256" key="1">
    <source>
        <dbReference type="SAM" id="Phobius"/>
    </source>
</evidence>
<dbReference type="RefSeq" id="WP_024027713.1">
    <property type="nucleotide sequence ID" value="NZ_ALAN01000054.1"/>
</dbReference>
<dbReference type="Proteomes" id="UP000018877">
    <property type="component" value="Unassembled WGS sequence"/>
</dbReference>
<dbReference type="AlphaFoldDB" id="A0AB94IQY4"/>
<keyword evidence="1" id="KW-1133">Transmembrane helix</keyword>
<comment type="caution">
    <text evidence="2">The sequence shown here is derived from an EMBL/GenBank/DDBJ whole genome shotgun (WGS) entry which is preliminary data.</text>
</comment>
<sequence>MGKNKLALGIVFAILILGIGYYVSTSFMGAKEMEVKEPIEKNEKKDGKESVTTVADVMEDDEKIESQVEKEFPLGMTEAEIQKAIHSMSHSKVYAEQKWTHLEPTQERIDRLLDVLDRNHLDLNHRDLYISILERWKVGDFSKAVSDHNKIWNLQGGTVGKATRLLREEEEAEYRKENFE</sequence>
<accession>A0AB94IQY4</accession>